<sequence>MSIASKLVLAAALAVAPIGAAFADTPGADWISMEQVTQKLKAAGYSSVAELEADDGRWEGKGVKDGRMMEFDVDPRTGAISNERLDD</sequence>
<evidence type="ECO:0000259" key="2">
    <source>
        <dbReference type="Pfam" id="PF13670"/>
    </source>
</evidence>
<dbReference type="InterPro" id="IPR025711">
    <property type="entry name" value="PepSY"/>
</dbReference>
<dbReference type="Pfam" id="PF13670">
    <property type="entry name" value="PepSY_2"/>
    <property type="match status" value="1"/>
</dbReference>
<accession>A0ABW4K5Q7</accession>
<dbReference type="Proteomes" id="UP001597308">
    <property type="component" value="Unassembled WGS sequence"/>
</dbReference>
<name>A0ABW4K5Q7_9HYPH</name>
<dbReference type="RefSeq" id="WP_378799613.1">
    <property type="nucleotide sequence ID" value="NZ_JBHUER010000008.1"/>
</dbReference>
<proteinExistence type="predicted"/>
<evidence type="ECO:0000313" key="4">
    <source>
        <dbReference type="Proteomes" id="UP001597308"/>
    </source>
</evidence>
<reference evidence="4" key="1">
    <citation type="journal article" date="2019" name="Int. J. Syst. Evol. Microbiol.">
        <title>The Global Catalogue of Microorganisms (GCM) 10K type strain sequencing project: providing services to taxonomists for standard genome sequencing and annotation.</title>
        <authorList>
            <consortium name="The Broad Institute Genomics Platform"/>
            <consortium name="The Broad Institute Genome Sequencing Center for Infectious Disease"/>
            <person name="Wu L."/>
            <person name="Ma J."/>
        </authorList>
    </citation>
    <scope>NUCLEOTIDE SEQUENCE [LARGE SCALE GENOMIC DNA]</scope>
    <source>
        <strain evidence="4">KCTC 23707</strain>
    </source>
</reference>
<organism evidence="3 4">
    <name type="scientific">Methylopila henanensis</name>
    <dbReference type="NCBI Taxonomy" id="873516"/>
    <lineage>
        <taxon>Bacteria</taxon>
        <taxon>Pseudomonadati</taxon>
        <taxon>Pseudomonadota</taxon>
        <taxon>Alphaproteobacteria</taxon>
        <taxon>Hyphomicrobiales</taxon>
        <taxon>Methylopilaceae</taxon>
        <taxon>Methylopila</taxon>
    </lineage>
</organism>
<gene>
    <name evidence="3" type="ORF">ACFSCV_10870</name>
</gene>
<keyword evidence="1" id="KW-0732">Signal</keyword>
<dbReference type="EMBL" id="JBHUER010000008">
    <property type="protein sequence ID" value="MFD1703505.1"/>
    <property type="molecule type" value="Genomic_DNA"/>
</dbReference>
<keyword evidence="4" id="KW-1185">Reference proteome</keyword>
<feature type="chain" id="PRO_5045339879" evidence="1">
    <location>
        <begin position="24"/>
        <end position="87"/>
    </location>
</feature>
<comment type="caution">
    <text evidence="3">The sequence shown here is derived from an EMBL/GenBank/DDBJ whole genome shotgun (WGS) entry which is preliminary data.</text>
</comment>
<feature type="domain" description="PepSY" evidence="2">
    <location>
        <begin position="8"/>
        <end position="83"/>
    </location>
</feature>
<evidence type="ECO:0000256" key="1">
    <source>
        <dbReference type="SAM" id="SignalP"/>
    </source>
</evidence>
<evidence type="ECO:0000313" key="3">
    <source>
        <dbReference type="EMBL" id="MFD1703505.1"/>
    </source>
</evidence>
<protein>
    <submittedName>
        <fullName evidence="3">PepSY domain-containing protein</fullName>
    </submittedName>
</protein>
<feature type="signal peptide" evidence="1">
    <location>
        <begin position="1"/>
        <end position="23"/>
    </location>
</feature>